<dbReference type="RefSeq" id="WP_345330014.1">
    <property type="nucleotide sequence ID" value="NZ_BAABJI010000001.1"/>
</dbReference>
<accession>A0ABP9FP20</accession>
<dbReference type="Gene3D" id="2.60.40.10">
    <property type="entry name" value="Immunoglobulins"/>
    <property type="match status" value="1"/>
</dbReference>
<reference evidence="3" key="1">
    <citation type="journal article" date="2019" name="Int. J. Syst. Evol. Microbiol.">
        <title>The Global Catalogue of Microorganisms (GCM) 10K type strain sequencing project: providing services to taxonomists for standard genome sequencing and annotation.</title>
        <authorList>
            <consortium name="The Broad Institute Genomics Platform"/>
            <consortium name="The Broad Institute Genome Sequencing Center for Infectious Disease"/>
            <person name="Wu L."/>
            <person name="Ma J."/>
        </authorList>
    </citation>
    <scope>NUCLEOTIDE SEQUENCE [LARGE SCALE GENOMIC DNA]</scope>
    <source>
        <strain evidence="3">JCM 18283</strain>
    </source>
</reference>
<protein>
    <recommendedName>
        <fullName evidence="1">IPT/TIG domain-containing protein</fullName>
    </recommendedName>
</protein>
<name>A0ABP9FP20_9SPHI</name>
<evidence type="ECO:0000313" key="3">
    <source>
        <dbReference type="Proteomes" id="UP001501436"/>
    </source>
</evidence>
<dbReference type="InterPro" id="IPR014756">
    <property type="entry name" value="Ig_E-set"/>
</dbReference>
<dbReference type="EMBL" id="BAABJI010000001">
    <property type="protein sequence ID" value="GAA4910196.1"/>
    <property type="molecule type" value="Genomic_DNA"/>
</dbReference>
<proteinExistence type="predicted"/>
<keyword evidence="3" id="KW-1185">Reference proteome</keyword>
<evidence type="ECO:0000259" key="1">
    <source>
        <dbReference type="Pfam" id="PF01833"/>
    </source>
</evidence>
<evidence type="ECO:0000313" key="2">
    <source>
        <dbReference type="EMBL" id="GAA4910196.1"/>
    </source>
</evidence>
<dbReference type="InterPro" id="IPR002909">
    <property type="entry name" value="IPT_dom"/>
</dbReference>
<organism evidence="2 3">
    <name type="scientific">Mucilaginibacter defluvii</name>
    <dbReference type="NCBI Taxonomy" id="1196019"/>
    <lineage>
        <taxon>Bacteria</taxon>
        <taxon>Pseudomonadati</taxon>
        <taxon>Bacteroidota</taxon>
        <taxon>Sphingobacteriia</taxon>
        <taxon>Sphingobacteriales</taxon>
        <taxon>Sphingobacteriaceae</taxon>
        <taxon>Mucilaginibacter</taxon>
    </lineage>
</organism>
<gene>
    <name evidence="2" type="ORF">GCM10023313_11700</name>
</gene>
<sequence>MKLYHNFILLLAIITGIGISGCNKESLIDVRDGGRIRIDSVSPGKGPAGTYFEVYGDNFTYLTTDVTASIGGKTLTVISASITKLLLKLPADAVAGPLTLKFNRDNSTPNSGGAMEKEITTSLFRVDAAAVPGPILRAVDPVSAGAGKSVVLKGYNFSLQHNPQI</sequence>
<feature type="domain" description="IPT/TIG" evidence="1">
    <location>
        <begin position="38"/>
        <end position="110"/>
    </location>
</feature>
<dbReference type="Proteomes" id="UP001501436">
    <property type="component" value="Unassembled WGS sequence"/>
</dbReference>
<dbReference type="InterPro" id="IPR013783">
    <property type="entry name" value="Ig-like_fold"/>
</dbReference>
<dbReference type="PROSITE" id="PS51257">
    <property type="entry name" value="PROKAR_LIPOPROTEIN"/>
    <property type="match status" value="1"/>
</dbReference>
<dbReference type="Pfam" id="PF01833">
    <property type="entry name" value="TIG"/>
    <property type="match status" value="1"/>
</dbReference>
<comment type="caution">
    <text evidence="2">The sequence shown here is derived from an EMBL/GenBank/DDBJ whole genome shotgun (WGS) entry which is preliminary data.</text>
</comment>
<dbReference type="SUPFAM" id="SSF81296">
    <property type="entry name" value="E set domains"/>
    <property type="match status" value="1"/>
</dbReference>